<dbReference type="Gene3D" id="3.60.130.30">
    <property type="match status" value="1"/>
</dbReference>
<sequence>MSLRRSLRQVARQFGIQLFPDINGIITPNQELQQILSPYRGQFGIADIIAFRHTQQNWEFCNQDPLITDQLLEPAESSVKEGTSLEPAAANGKRKSSQSANKHPKKKAKPGLDDQELAAAPGTSDDTSRMLPMKKHDYEAVPLTLCQLVPDNSDIPKFYEPYPHDDSGMTNYQKYQRERRLNRKRKKQNRNISLHQSKEGFHDHFEDSRLCSTGWQGLNATNKERDMILEAIESGAKLPKPVVPIYYNTGENVAVTDEGGIMMFYRSAISLFTLQILAALSLEIESFISRCSVQNLKLNISRGIHWFCIAGVDRNCKQEPKYSPWHRANRAVIDEFFQRGRPFMELTIYGCNILRNVFPAIAMWYARCAQYMSDTHQLKPKFDLFWNFCLNGVGPATEVPRVQCKPHVDFKNIALGVCMIFIYGHFNHSETCWLVAWEAGVAFELPPGVFLLYPSSLFLHFNIDVANLDFVVTKDGKTPTRSESEPLCASCPNFDPEQHGDDWKKANGRGSMVWFNQATMFQTSELDEETGYTQVGRAEAAGAPSQCNTEYWKSMGIHPQYIPE</sequence>
<gene>
    <name evidence="2" type="ORF">V5O48_013215</name>
</gene>
<proteinExistence type="predicted"/>
<name>A0ABR3F0P7_9AGAR</name>
<evidence type="ECO:0000256" key="1">
    <source>
        <dbReference type="SAM" id="MobiDB-lite"/>
    </source>
</evidence>
<feature type="compositionally biased region" description="Basic residues" evidence="1">
    <location>
        <begin position="92"/>
        <end position="109"/>
    </location>
</feature>
<protein>
    <submittedName>
        <fullName evidence="2">Uncharacterized protein</fullName>
    </submittedName>
</protein>
<dbReference type="Proteomes" id="UP001465976">
    <property type="component" value="Unassembled WGS sequence"/>
</dbReference>
<reference evidence="2 3" key="1">
    <citation type="submission" date="2024-02" db="EMBL/GenBank/DDBJ databases">
        <title>A draft genome for the cacao thread blight pathogen Marasmius crinis-equi.</title>
        <authorList>
            <person name="Cohen S.P."/>
            <person name="Baruah I.K."/>
            <person name="Amoako-Attah I."/>
            <person name="Bukari Y."/>
            <person name="Meinhardt L.W."/>
            <person name="Bailey B.A."/>
        </authorList>
    </citation>
    <scope>NUCLEOTIDE SEQUENCE [LARGE SCALE GENOMIC DNA]</scope>
    <source>
        <strain evidence="2 3">GH-76</strain>
    </source>
</reference>
<organism evidence="2 3">
    <name type="scientific">Marasmius crinis-equi</name>
    <dbReference type="NCBI Taxonomy" id="585013"/>
    <lineage>
        <taxon>Eukaryota</taxon>
        <taxon>Fungi</taxon>
        <taxon>Dikarya</taxon>
        <taxon>Basidiomycota</taxon>
        <taxon>Agaricomycotina</taxon>
        <taxon>Agaricomycetes</taxon>
        <taxon>Agaricomycetidae</taxon>
        <taxon>Agaricales</taxon>
        <taxon>Marasmiineae</taxon>
        <taxon>Marasmiaceae</taxon>
        <taxon>Marasmius</taxon>
    </lineage>
</organism>
<accession>A0ABR3F0P7</accession>
<comment type="caution">
    <text evidence="2">The sequence shown here is derived from an EMBL/GenBank/DDBJ whole genome shotgun (WGS) entry which is preliminary data.</text>
</comment>
<dbReference type="EMBL" id="JBAHYK010001263">
    <property type="protein sequence ID" value="KAL0568764.1"/>
    <property type="molecule type" value="Genomic_DNA"/>
</dbReference>
<feature type="region of interest" description="Disordered" evidence="1">
    <location>
        <begin position="77"/>
        <end position="130"/>
    </location>
</feature>
<evidence type="ECO:0000313" key="3">
    <source>
        <dbReference type="Proteomes" id="UP001465976"/>
    </source>
</evidence>
<evidence type="ECO:0000313" key="2">
    <source>
        <dbReference type="EMBL" id="KAL0568764.1"/>
    </source>
</evidence>
<keyword evidence="3" id="KW-1185">Reference proteome</keyword>